<sequence>MEGDGPVAPVPPSQVQKFMRYRSVRRSAAKEHEPSNPPPMPQASQTTLTRLPSRYRRSSKSAAEGTPLPNAPQTTGATHHASAPVVDAQPHSTTDNSTDDEYVKVGSTRGRRMVIGNNAQVSYSQSRNPLERSEQRPRTEDEQIRRSLEIAREEARLILEGEDDRVRALRRAETERRRTQREVRQESDQPKSRTLVIGRYTPSDQERGHIHASSNVEPPHKPAVSHSRSISVGKAAKSLPVTATSDVAPYDVPMSAVNAGSRRIRIRYKDSSLTIPITPSSTCRDVLNCVARHVHEPINVQTAVLVESFSQLGLERPIRRYERIRDILNSWDSDERNDLVIKAESAYTSLDLRESGAPSQQPVGGTVQMYYSQKPGRWDKRWIQVRNDGQVMISKNGTDSTNICHLSDFDLYDPTEAQIKILKPPRKMCFALKSQQKPSLFLEGANYVHFFSSKDQAIVLPWYHAVHAWRNWYLFNLVGYKEPTPPSAGSSSSRPSTSRSKESIPTVPHSVRPLLEDVGRPSQGDGSRPLIEFTPKKSITGSNPPTSPKHSKTNSAPPSAFTRGLLEGAVRPGSSDSFEGRGFTGTGLLARSASRRAAPADGKPLIDLQPTSEFTDGSLLRRLEAIAGPQVQPSHKIDRQKEGREITIPVGEGFD</sequence>
<dbReference type="Gene3D" id="3.10.20.90">
    <property type="entry name" value="Phosphatidylinositol 3-kinase Catalytic Subunit, Chain A, domain 1"/>
    <property type="match status" value="1"/>
</dbReference>
<evidence type="ECO:0000256" key="1">
    <source>
        <dbReference type="SAM" id="MobiDB-lite"/>
    </source>
</evidence>
<feature type="region of interest" description="Disordered" evidence="1">
    <location>
        <begin position="171"/>
        <end position="225"/>
    </location>
</feature>
<keyword evidence="4" id="KW-1185">Reference proteome</keyword>
<comment type="caution">
    <text evidence="3">The sequence shown here is derived from an EMBL/GenBank/DDBJ whole genome shotgun (WGS) entry which is preliminary data.</text>
</comment>
<protein>
    <recommendedName>
        <fullName evidence="2">Ras-associating domain-containing protein</fullName>
    </recommendedName>
</protein>
<reference evidence="3" key="1">
    <citation type="journal article" date="2022" name="bioRxiv">
        <title>Deciphering the potential niche of two novel black yeast fungi from a biological soil crust based on their genomes, phenotypes, and melanin regulation.</title>
        <authorList>
            <consortium name="DOE Joint Genome Institute"/>
            <person name="Carr E.C."/>
            <person name="Barton Q."/>
            <person name="Grambo S."/>
            <person name="Sullivan M."/>
            <person name="Renfro C.M."/>
            <person name="Kuo A."/>
            <person name="Pangilinan J."/>
            <person name="Lipzen A."/>
            <person name="Keymanesh K."/>
            <person name="Savage E."/>
            <person name="Barry K."/>
            <person name="Grigoriev I.V."/>
            <person name="Riekhof W.R."/>
            <person name="Harris S.S."/>
        </authorList>
    </citation>
    <scope>NUCLEOTIDE SEQUENCE</scope>
    <source>
        <strain evidence="3">JF 03-4F</strain>
    </source>
</reference>
<dbReference type="Pfam" id="PF21712">
    <property type="entry name" value="RASSF8-10_RA"/>
    <property type="match status" value="1"/>
</dbReference>
<dbReference type="SUPFAM" id="SSF54236">
    <property type="entry name" value="Ubiquitin-like"/>
    <property type="match status" value="1"/>
</dbReference>
<accession>A0AAN6ICM9</accession>
<evidence type="ECO:0000313" key="4">
    <source>
        <dbReference type="Proteomes" id="UP001203852"/>
    </source>
</evidence>
<dbReference type="InterPro" id="IPR000159">
    <property type="entry name" value="RA_dom"/>
</dbReference>
<dbReference type="PANTHER" id="PTHR38700:SF1">
    <property type="entry name" value="PH DOMAIN-CONTAINING PROTEIN"/>
    <property type="match status" value="1"/>
</dbReference>
<dbReference type="PANTHER" id="PTHR38700">
    <property type="entry name" value="YALI0E22418P"/>
    <property type="match status" value="1"/>
</dbReference>
<feature type="region of interest" description="Disordered" evidence="1">
    <location>
        <begin position="24"/>
        <end position="82"/>
    </location>
</feature>
<gene>
    <name evidence="3" type="ORF">EDD36DRAFT_437233</name>
</gene>
<feature type="compositionally biased region" description="Basic and acidic residues" evidence="1">
    <location>
        <begin position="171"/>
        <end position="191"/>
    </location>
</feature>
<dbReference type="GO" id="GO:0007165">
    <property type="term" value="P:signal transduction"/>
    <property type="evidence" value="ECO:0007669"/>
    <property type="project" value="InterPro"/>
</dbReference>
<organism evidence="3 4">
    <name type="scientific">Exophiala viscosa</name>
    <dbReference type="NCBI Taxonomy" id="2486360"/>
    <lineage>
        <taxon>Eukaryota</taxon>
        <taxon>Fungi</taxon>
        <taxon>Dikarya</taxon>
        <taxon>Ascomycota</taxon>
        <taxon>Pezizomycotina</taxon>
        <taxon>Eurotiomycetes</taxon>
        <taxon>Chaetothyriomycetidae</taxon>
        <taxon>Chaetothyriales</taxon>
        <taxon>Herpotrichiellaceae</taxon>
        <taxon>Exophiala</taxon>
    </lineage>
</organism>
<feature type="domain" description="Ras-associating" evidence="2">
    <location>
        <begin position="269"/>
        <end position="346"/>
    </location>
</feature>
<feature type="region of interest" description="Disordered" evidence="1">
    <location>
        <begin position="118"/>
        <end position="145"/>
    </location>
</feature>
<dbReference type="AlphaFoldDB" id="A0AAN6ICM9"/>
<dbReference type="Proteomes" id="UP001203852">
    <property type="component" value="Unassembled WGS sequence"/>
</dbReference>
<dbReference type="InterPro" id="IPR029071">
    <property type="entry name" value="Ubiquitin-like_domsf"/>
</dbReference>
<feature type="compositionally biased region" description="Polar residues" evidence="1">
    <location>
        <begin position="118"/>
        <end position="128"/>
    </location>
</feature>
<dbReference type="InterPro" id="IPR011993">
    <property type="entry name" value="PH-like_dom_sf"/>
</dbReference>
<feature type="compositionally biased region" description="Low complexity" evidence="1">
    <location>
        <begin position="487"/>
        <end position="498"/>
    </location>
</feature>
<feature type="compositionally biased region" description="Basic and acidic residues" evidence="1">
    <location>
        <begin position="635"/>
        <end position="645"/>
    </location>
</feature>
<feature type="region of interest" description="Disordered" evidence="1">
    <location>
        <begin position="484"/>
        <end position="561"/>
    </location>
</feature>
<evidence type="ECO:0000259" key="2">
    <source>
        <dbReference type="PROSITE" id="PS50200"/>
    </source>
</evidence>
<dbReference type="InterPro" id="IPR048945">
    <property type="entry name" value="RASSF8/10_RA"/>
</dbReference>
<dbReference type="PROSITE" id="PS50200">
    <property type="entry name" value="RA"/>
    <property type="match status" value="1"/>
</dbReference>
<dbReference type="EMBL" id="MU404354">
    <property type="protein sequence ID" value="KAI1612576.1"/>
    <property type="molecule type" value="Genomic_DNA"/>
</dbReference>
<name>A0AAN6ICM9_9EURO</name>
<feature type="compositionally biased region" description="Basic and acidic residues" evidence="1">
    <location>
        <begin position="129"/>
        <end position="145"/>
    </location>
</feature>
<feature type="region of interest" description="Disordered" evidence="1">
    <location>
        <begin position="630"/>
        <end position="655"/>
    </location>
</feature>
<dbReference type="Gene3D" id="2.30.29.30">
    <property type="entry name" value="Pleckstrin-homology domain (PH domain)/Phosphotyrosine-binding domain (PTB)"/>
    <property type="match status" value="1"/>
</dbReference>
<evidence type="ECO:0000313" key="3">
    <source>
        <dbReference type="EMBL" id="KAI1612576.1"/>
    </source>
</evidence>
<proteinExistence type="predicted"/>